<evidence type="ECO:0000313" key="2">
    <source>
        <dbReference type="Proteomes" id="UP000646365"/>
    </source>
</evidence>
<protein>
    <submittedName>
        <fullName evidence="1">Uncharacterized protein</fullName>
    </submittedName>
</protein>
<reference evidence="1" key="1">
    <citation type="journal article" date="2014" name="Int. J. Syst. Evol. Microbiol.">
        <title>Complete genome sequence of Corynebacterium casei LMG S-19264T (=DSM 44701T), isolated from a smear-ripened cheese.</title>
        <authorList>
            <consortium name="US DOE Joint Genome Institute (JGI-PGF)"/>
            <person name="Walter F."/>
            <person name="Albersmeier A."/>
            <person name="Kalinowski J."/>
            <person name="Ruckert C."/>
        </authorList>
    </citation>
    <scope>NUCLEOTIDE SEQUENCE</scope>
    <source>
        <strain evidence="1">CGMCC 1.15725</strain>
    </source>
</reference>
<comment type="caution">
    <text evidence="1">The sequence shown here is derived from an EMBL/GenBank/DDBJ whole genome shotgun (WGS) entry which is preliminary data.</text>
</comment>
<name>A0A8J3E6N3_9PROT</name>
<proteinExistence type="predicted"/>
<reference evidence="1" key="2">
    <citation type="submission" date="2020-09" db="EMBL/GenBank/DDBJ databases">
        <authorList>
            <person name="Sun Q."/>
            <person name="Zhou Y."/>
        </authorList>
    </citation>
    <scope>NUCLEOTIDE SEQUENCE</scope>
    <source>
        <strain evidence="1">CGMCC 1.15725</strain>
    </source>
</reference>
<evidence type="ECO:0000313" key="1">
    <source>
        <dbReference type="EMBL" id="GGF46323.1"/>
    </source>
</evidence>
<organism evidence="1 2">
    <name type="scientific">Aliidongia dinghuensis</name>
    <dbReference type="NCBI Taxonomy" id="1867774"/>
    <lineage>
        <taxon>Bacteria</taxon>
        <taxon>Pseudomonadati</taxon>
        <taxon>Pseudomonadota</taxon>
        <taxon>Alphaproteobacteria</taxon>
        <taxon>Rhodospirillales</taxon>
        <taxon>Dongiaceae</taxon>
        <taxon>Aliidongia</taxon>
    </lineage>
</organism>
<sequence length="110" mass="12152">MPVWPIPPVEIQPVITLDRWQIIRLPNGDCHFVGYNPAGLEGRVSNIVTAFDQARMRARTKSGRIYELVGAPGWSKHAQYVLGRWCALNSIEVGALEYVTPAALAGLPIE</sequence>
<gene>
    <name evidence="1" type="ORF">GCM10011611_61010</name>
</gene>
<dbReference type="RefSeq" id="WP_189051976.1">
    <property type="nucleotide sequence ID" value="NZ_BMJQ01000023.1"/>
</dbReference>
<dbReference type="AlphaFoldDB" id="A0A8J3E6N3"/>
<accession>A0A8J3E6N3</accession>
<dbReference type="EMBL" id="BMJQ01000023">
    <property type="protein sequence ID" value="GGF46323.1"/>
    <property type="molecule type" value="Genomic_DNA"/>
</dbReference>
<dbReference type="Proteomes" id="UP000646365">
    <property type="component" value="Unassembled WGS sequence"/>
</dbReference>
<keyword evidence="2" id="KW-1185">Reference proteome</keyword>